<dbReference type="PANTHER" id="PTHR47691">
    <property type="entry name" value="REGULATOR-RELATED"/>
    <property type="match status" value="1"/>
</dbReference>
<evidence type="ECO:0000313" key="2">
    <source>
        <dbReference type="Proteomes" id="UP001500064"/>
    </source>
</evidence>
<dbReference type="EMBL" id="BAAAMU010000026">
    <property type="protein sequence ID" value="GAA1638931.1"/>
    <property type="molecule type" value="Genomic_DNA"/>
</dbReference>
<sequence>MSSISAKPSPRQVFASQLANILTRAHISQVAFARRMARQLEKDGHIPDQRRKNLAPRVHDWTAGVSLPARRWFPSLTSVVTELCKERGVSFSPGAFVSLWHMALAERSSVPVPKARATPPPPVVRQAASLAPPLGRLPARVHGQDQIIEDLCDLLVRPDGRPHVVTGMGGCGKSTVALSVAARAVHSGRTVWWVAADASTLLESMLQIAFELGAPAAHLDDARAGRRSPADLLWSHLDRSGGAGWLLVLDGADSLEALATGRGKAADGAGWVRGGGAGLVLVTSRMRGRTAWGHLVARHVMSPLSPEAGAAVLLDLAPGAGSSASAQGLSARLGHLPLTLVLAGRHLSSPFAVHGSFAAYTTALERDVSILDEQPTPAGLSILRTWEISLDELERQGHRASRLLLHLLAHFAPGTPLPVIVIELAADGLGLDANRLRRTLQALHDMNLIEVHADPSPYGVCVTTHPLIAEVSRTQVQVAASRRVTATFVDVLTLALRHWDPHDGQHRPLLELLGAHARALLRRLAPSRDDDVANGAVTPGLEPGRVLSAAGRIHEAAELVPVAAGLASRLDARSTVASNARQEAAHLHRLLAQIRILSEQSEYSDQTHFSPSGQVYLHAHRPP</sequence>
<protein>
    <recommendedName>
        <fullName evidence="3">NB-ARC domain-containing protein</fullName>
    </recommendedName>
</protein>
<keyword evidence="2" id="KW-1185">Reference proteome</keyword>
<dbReference type="SUPFAM" id="SSF52540">
    <property type="entry name" value="P-loop containing nucleoside triphosphate hydrolases"/>
    <property type="match status" value="1"/>
</dbReference>
<dbReference type="Gene3D" id="3.40.50.300">
    <property type="entry name" value="P-loop containing nucleotide triphosphate hydrolases"/>
    <property type="match status" value="1"/>
</dbReference>
<dbReference type="RefSeq" id="WP_346106772.1">
    <property type="nucleotide sequence ID" value="NZ_BAAAMU010000026.1"/>
</dbReference>
<reference evidence="1 2" key="1">
    <citation type="journal article" date="2019" name="Int. J. Syst. Evol. Microbiol.">
        <title>The Global Catalogue of Microorganisms (GCM) 10K type strain sequencing project: providing services to taxonomists for standard genome sequencing and annotation.</title>
        <authorList>
            <consortium name="The Broad Institute Genomics Platform"/>
            <consortium name="The Broad Institute Genome Sequencing Center for Infectious Disease"/>
            <person name="Wu L."/>
            <person name="Ma J."/>
        </authorList>
    </citation>
    <scope>NUCLEOTIDE SEQUENCE [LARGE SCALE GENOMIC DNA]</scope>
    <source>
        <strain evidence="1 2">JCM 13929</strain>
    </source>
</reference>
<accession>A0ABN2FD13</accession>
<name>A0ABN2FD13_9ACTN</name>
<gene>
    <name evidence="1" type="ORF">GCM10009733_040090</name>
</gene>
<evidence type="ECO:0008006" key="3">
    <source>
        <dbReference type="Google" id="ProtNLM"/>
    </source>
</evidence>
<dbReference type="Proteomes" id="UP001500064">
    <property type="component" value="Unassembled WGS sequence"/>
</dbReference>
<evidence type="ECO:0000313" key="1">
    <source>
        <dbReference type="EMBL" id="GAA1638931.1"/>
    </source>
</evidence>
<proteinExistence type="predicted"/>
<dbReference type="PANTHER" id="PTHR47691:SF3">
    <property type="entry name" value="HTH-TYPE TRANSCRIPTIONAL REGULATOR RV0890C-RELATED"/>
    <property type="match status" value="1"/>
</dbReference>
<organism evidence="1 2">
    <name type="scientific">Nonomuraea maheshkhaliensis</name>
    <dbReference type="NCBI Taxonomy" id="419590"/>
    <lineage>
        <taxon>Bacteria</taxon>
        <taxon>Bacillati</taxon>
        <taxon>Actinomycetota</taxon>
        <taxon>Actinomycetes</taxon>
        <taxon>Streptosporangiales</taxon>
        <taxon>Streptosporangiaceae</taxon>
        <taxon>Nonomuraea</taxon>
    </lineage>
</organism>
<comment type="caution">
    <text evidence="1">The sequence shown here is derived from an EMBL/GenBank/DDBJ whole genome shotgun (WGS) entry which is preliminary data.</text>
</comment>
<dbReference type="InterPro" id="IPR027417">
    <property type="entry name" value="P-loop_NTPase"/>
</dbReference>